<dbReference type="OrthoDB" id="1897642at2759"/>
<keyword evidence="2" id="KW-1185">Reference proteome</keyword>
<dbReference type="AlphaFoldDB" id="A0A9W8CNX1"/>
<proteinExistence type="predicted"/>
<protein>
    <submittedName>
        <fullName evidence="1">Uncharacterized protein</fullName>
    </submittedName>
</protein>
<dbReference type="EMBL" id="JANBOJ010001053">
    <property type="protein sequence ID" value="KAJ1718287.1"/>
    <property type="molecule type" value="Genomic_DNA"/>
</dbReference>
<dbReference type="Proteomes" id="UP001149813">
    <property type="component" value="Unassembled WGS sequence"/>
</dbReference>
<name>A0A9W8CNX1_9FUNG</name>
<reference evidence="1" key="1">
    <citation type="submission" date="2022-07" db="EMBL/GenBank/DDBJ databases">
        <title>Phylogenomic reconstructions and comparative analyses of Kickxellomycotina fungi.</title>
        <authorList>
            <person name="Reynolds N.K."/>
            <person name="Stajich J.E."/>
            <person name="Barry K."/>
            <person name="Grigoriev I.V."/>
            <person name="Crous P."/>
            <person name="Smith M.E."/>
        </authorList>
    </citation>
    <scope>NUCLEOTIDE SEQUENCE</scope>
    <source>
        <strain evidence="1">NBRC 32514</strain>
    </source>
</reference>
<organism evidence="1 2">
    <name type="scientific">Coemansia erecta</name>
    <dbReference type="NCBI Taxonomy" id="147472"/>
    <lineage>
        <taxon>Eukaryota</taxon>
        <taxon>Fungi</taxon>
        <taxon>Fungi incertae sedis</taxon>
        <taxon>Zoopagomycota</taxon>
        <taxon>Kickxellomycotina</taxon>
        <taxon>Kickxellomycetes</taxon>
        <taxon>Kickxellales</taxon>
        <taxon>Kickxellaceae</taxon>
        <taxon>Coemansia</taxon>
    </lineage>
</organism>
<gene>
    <name evidence="1" type="ORF">LPJ53_006588</name>
</gene>
<comment type="caution">
    <text evidence="1">The sequence shown here is derived from an EMBL/GenBank/DDBJ whole genome shotgun (WGS) entry which is preliminary data.</text>
</comment>
<evidence type="ECO:0000313" key="2">
    <source>
        <dbReference type="Proteomes" id="UP001149813"/>
    </source>
</evidence>
<feature type="non-terminal residue" evidence="1">
    <location>
        <position position="1"/>
    </location>
</feature>
<evidence type="ECO:0000313" key="1">
    <source>
        <dbReference type="EMBL" id="KAJ1718287.1"/>
    </source>
</evidence>
<accession>A0A9W8CNX1</accession>
<sequence>LKIIDLRMPIRPVLGYGKSLLCEYPEEIVPAWNPYNGVIVAPYNRQQTGAKENQLTMFDTRFTGVLEVGSKKNKQLDTGSWSVSFGTEQEIDFPIMVTAGDNGTLGVFDYMDYSE</sequence>